<evidence type="ECO:0000313" key="2">
    <source>
        <dbReference type="Proteomes" id="UP000029385"/>
    </source>
</evidence>
<dbReference type="SUPFAM" id="SSF52540">
    <property type="entry name" value="P-loop containing nucleoside triphosphate hydrolases"/>
    <property type="match status" value="1"/>
</dbReference>
<evidence type="ECO:0000313" key="1">
    <source>
        <dbReference type="EMBL" id="KFN43436.1"/>
    </source>
</evidence>
<organism evidence="1 2">
    <name type="scientific">Arenimonas oryziterrae DSM 21050 = YC6267</name>
    <dbReference type="NCBI Taxonomy" id="1121015"/>
    <lineage>
        <taxon>Bacteria</taxon>
        <taxon>Pseudomonadati</taxon>
        <taxon>Pseudomonadota</taxon>
        <taxon>Gammaproteobacteria</taxon>
        <taxon>Lysobacterales</taxon>
        <taxon>Lysobacteraceae</taxon>
        <taxon>Arenimonas</taxon>
    </lineage>
</organism>
<dbReference type="InterPro" id="IPR027417">
    <property type="entry name" value="P-loop_NTPase"/>
</dbReference>
<sequence>MPGRPHLTSIKGFPPDLVAGLLAEALAVPGQTPVLGISGLPGSGKSTLARQLVALARTRGLHVVALSLDDFYRTRRERLALAREVHPLLATRGPPGSHDLALAGATIDGLRRLRGQQAQTIPRFDKLTDRRVSPSRWPRVVGRPDLIVLEGWCLGVPPDDEAALRKPVNRLEADEDRDGVWRRHCNRALADYAPLWRRLDRLVFLQPPSIDIVPRWRGQQERQMQAARPQQQTMTRAEIVRFLQLFERVGRRALATLPALADRIIALDARRRPRT</sequence>
<comment type="caution">
    <text evidence="1">The sequence shown here is derived from an EMBL/GenBank/DDBJ whole genome shotgun (WGS) entry which is preliminary data.</text>
</comment>
<accession>A0A091AVL9</accession>
<dbReference type="Gene3D" id="3.40.50.300">
    <property type="entry name" value="P-loop containing nucleotide triphosphate hydrolases"/>
    <property type="match status" value="1"/>
</dbReference>
<dbReference type="AlphaFoldDB" id="A0A091AVL9"/>
<keyword evidence="2" id="KW-1185">Reference proteome</keyword>
<dbReference type="EMBL" id="AVCI01000005">
    <property type="protein sequence ID" value="KFN43436.1"/>
    <property type="molecule type" value="Genomic_DNA"/>
</dbReference>
<dbReference type="OrthoDB" id="455474at2"/>
<dbReference type="RefSeq" id="WP_022968304.1">
    <property type="nucleotide sequence ID" value="NZ_ATVD01000001.1"/>
</dbReference>
<dbReference type="Pfam" id="PF03308">
    <property type="entry name" value="MeaB"/>
    <property type="match status" value="1"/>
</dbReference>
<protein>
    <recommendedName>
        <fullName evidence="3">Phosphoribulokinase/uridine kinase domain-containing protein</fullName>
    </recommendedName>
</protein>
<evidence type="ECO:0008006" key="3">
    <source>
        <dbReference type="Google" id="ProtNLM"/>
    </source>
</evidence>
<dbReference type="Proteomes" id="UP000029385">
    <property type="component" value="Unassembled WGS sequence"/>
</dbReference>
<reference evidence="1 2" key="1">
    <citation type="submission" date="2013-09" db="EMBL/GenBank/DDBJ databases">
        <title>Genome sequencing of Arenimonas oryziterrae.</title>
        <authorList>
            <person name="Chen F."/>
            <person name="Wang G."/>
        </authorList>
    </citation>
    <scope>NUCLEOTIDE SEQUENCE [LARGE SCALE GENOMIC DNA]</scope>
    <source>
        <strain evidence="1 2">YC6267</strain>
    </source>
</reference>
<dbReference type="STRING" id="1121015.GCA_000420545_00650"/>
<dbReference type="PATRIC" id="fig|1121015.4.peg.1326"/>
<name>A0A091AVL9_9GAMM</name>
<proteinExistence type="predicted"/>
<dbReference type="eggNOG" id="COG4240">
    <property type="taxonomic scope" value="Bacteria"/>
</dbReference>
<gene>
    <name evidence="1" type="ORF">N789_09175</name>
</gene>
<dbReference type="PANTHER" id="PTHR10285">
    <property type="entry name" value="URIDINE KINASE"/>
    <property type="match status" value="1"/>
</dbReference>